<dbReference type="Pfam" id="PF00593">
    <property type="entry name" value="TonB_dep_Rec_b-barrel"/>
    <property type="match status" value="1"/>
</dbReference>
<keyword evidence="8 12" id="KW-0798">TonB box</keyword>
<keyword evidence="6" id="KW-0408">Iron</keyword>
<evidence type="ECO:0000256" key="7">
    <source>
        <dbReference type="ARBA" id="ARBA00023065"/>
    </source>
</evidence>
<keyword evidence="17" id="KW-1185">Reference proteome</keyword>
<feature type="signal peptide" evidence="13">
    <location>
        <begin position="1"/>
        <end position="22"/>
    </location>
</feature>
<dbReference type="Gene3D" id="2.40.170.20">
    <property type="entry name" value="TonB-dependent receptor, beta-barrel domain"/>
    <property type="match status" value="1"/>
</dbReference>
<keyword evidence="2 11" id="KW-0813">Transport</keyword>
<keyword evidence="3 11" id="KW-1134">Transmembrane beta strand</keyword>
<keyword evidence="10 11" id="KW-0998">Cell outer membrane</keyword>
<evidence type="ECO:0000313" key="17">
    <source>
        <dbReference type="Proteomes" id="UP000015525"/>
    </source>
</evidence>
<dbReference type="AlphaFoldDB" id="T0GRE1"/>
<dbReference type="PROSITE" id="PS52016">
    <property type="entry name" value="TONB_DEPENDENT_REC_3"/>
    <property type="match status" value="1"/>
</dbReference>
<feature type="domain" description="TonB-dependent receptor plug" evidence="15">
    <location>
        <begin position="49"/>
        <end position="159"/>
    </location>
</feature>
<evidence type="ECO:0008006" key="18">
    <source>
        <dbReference type="Google" id="ProtNLM"/>
    </source>
</evidence>
<gene>
    <name evidence="16" type="ORF">L288_16290</name>
</gene>
<dbReference type="PANTHER" id="PTHR32552:SF81">
    <property type="entry name" value="TONB-DEPENDENT OUTER MEMBRANE RECEPTOR"/>
    <property type="match status" value="1"/>
</dbReference>
<dbReference type="Pfam" id="PF07715">
    <property type="entry name" value="Plug"/>
    <property type="match status" value="1"/>
</dbReference>
<evidence type="ECO:0000313" key="16">
    <source>
        <dbReference type="EMBL" id="EQB02553.1"/>
    </source>
</evidence>
<evidence type="ECO:0000256" key="9">
    <source>
        <dbReference type="ARBA" id="ARBA00023136"/>
    </source>
</evidence>
<name>T0GRE1_9SPHN</name>
<evidence type="ECO:0000256" key="13">
    <source>
        <dbReference type="SAM" id="SignalP"/>
    </source>
</evidence>
<keyword evidence="5 11" id="KW-0812">Transmembrane</keyword>
<evidence type="ECO:0000256" key="3">
    <source>
        <dbReference type="ARBA" id="ARBA00022452"/>
    </source>
</evidence>
<dbReference type="Proteomes" id="UP000015525">
    <property type="component" value="Unassembled WGS sequence"/>
</dbReference>
<evidence type="ECO:0000256" key="1">
    <source>
        <dbReference type="ARBA" id="ARBA00004571"/>
    </source>
</evidence>
<dbReference type="InterPro" id="IPR000531">
    <property type="entry name" value="Beta-barrel_TonB"/>
</dbReference>
<evidence type="ECO:0000256" key="10">
    <source>
        <dbReference type="ARBA" id="ARBA00023237"/>
    </source>
</evidence>
<dbReference type="RefSeq" id="WP_021239308.1">
    <property type="nucleotide sequence ID" value="NZ_ATHO01000145.1"/>
</dbReference>
<comment type="subcellular location">
    <subcellularLocation>
        <location evidence="1 11">Cell outer membrane</location>
        <topology evidence="1 11">Multi-pass membrane protein</topology>
    </subcellularLocation>
</comment>
<keyword evidence="9 11" id="KW-0472">Membrane</keyword>
<dbReference type="GO" id="GO:0006826">
    <property type="term" value="P:iron ion transport"/>
    <property type="evidence" value="ECO:0007669"/>
    <property type="project" value="UniProtKB-KW"/>
</dbReference>
<evidence type="ECO:0000259" key="15">
    <source>
        <dbReference type="Pfam" id="PF07715"/>
    </source>
</evidence>
<dbReference type="SUPFAM" id="SSF56935">
    <property type="entry name" value="Porins"/>
    <property type="match status" value="1"/>
</dbReference>
<keyword evidence="13" id="KW-0732">Signal</keyword>
<reference evidence="16 17" key="1">
    <citation type="journal article" date="2013" name="Genome Announc.">
        <title>Draft Genome Sequence of Sphingobium quisquiliarum Strain P25T, a Novel Hexachlorocyclohexane (HCH)-Degrading Bacterium Isolated from an HCH Dumpsite.</title>
        <authorList>
            <person name="Kumar Singh A."/>
            <person name="Sangwan N."/>
            <person name="Sharma A."/>
            <person name="Gupta V."/>
            <person name="Khurana J.P."/>
            <person name="Lal R."/>
        </authorList>
    </citation>
    <scope>NUCLEOTIDE SEQUENCE [LARGE SCALE GENOMIC DNA]</scope>
    <source>
        <strain evidence="16 17">P25</strain>
    </source>
</reference>
<dbReference type="PANTHER" id="PTHR32552">
    <property type="entry name" value="FERRICHROME IRON RECEPTOR-RELATED"/>
    <property type="match status" value="1"/>
</dbReference>
<keyword evidence="7" id="KW-0406">Ion transport</keyword>
<accession>T0GRE1</accession>
<evidence type="ECO:0000256" key="8">
    <source>
        <dbReference type="ARBA" id="ARBA00023077"/>
    </source>
</evidence>
<evidence type="ECO:0000256" key="4">
    <source>
        <dbReference type="ARBA" id="ARBA00022496"/>
    </source>
</evidence>
<organism evidence="16 17">
    <name type="scientific">Sphingobium quisquiliarum P25</name>
    <dbReference type="NCBI Taxonomy" id="1329909"/>
    <lineage>
        <taxon>Bacteria</taxon>
        <taxon>Pseudomonadati</taxon>
        <taxon>Pseudomonadota</taxon>
        <taxon>Alphaproteobacteria</taxon>
        <taxon>Sphingomonadales</taxon>
        <taxon>Sphingomonadaceae</taxon>
        <taxon>Sphingobium</taxon>
    </lineage>
</organism>
<proteinExistence type="inferred from homology"/>
<evidence type="ECO:0000259" key="14">
    <source>
        <dbReference type="Pfam" id="PF00593"/>
    </source>
</evidence>
<evidence type="ECO:0000256" key="5">
    <source>
        <dbReference type="ARBA" id="ARBA00022692"/>
    </source>
</evidence>
<dbReference type="InterPro" id="IPR012910">
    <property type="entry name" value="Plug_dom"/>
</dbReference>
<evidence type="ECO:0000256" key="2">
    <source>
        <dbReference type="ARBA" id="ARBA00022448"/>
    </source>
</evidence>
<dbReference type="CDD" id="cd01347">
    <property type="entry name" value="ligand_gated_channel"/>
    <property type="match status" value="1"/>
</dbReference>
<evidence type="ECO:0000256" key="12">
    <source>
        <dbReference type="RuleBase" id="RU003357"/>
    </source>
</evidence>
<evidence type="ECO:0000256" key="11">
    <source>
        <dbReference type="PROSITE-ProRule" id="PRU01360"/>
    </source>
</evidence>
<evidence type="ECO:0000256" key="6">
    <source>
        <dbReference type="ARBA" id="ARBA00023004"/>
    </source>
</evidence>
<feature type="domain" description="TonB-dependent receptor-like beta-barrel" evidence="14">
    <location>
        <begin position="288"/>
        <end position="719"/>
    </location>
</feature>
<dbReference type="EMBL" id="ATHO01000145">
    <property type="protein sequence ID" value="EQB02553.1"/>
    <property type="molecule type" value="Genomic_DNA"/>
</dbReference>
<protein>
    <recommendedName>
        <fullName evidence="18">TonB-denpendent receptor</fullName>
    </recommendedName>
</protein>
<comment type="similarity">
    <text evidence="11 12">Belongs to the TonB-dependent receptor family.</text>
</comment>
<comment type="caution">
    <text evidence="16">The sequence shown here is derived from an EMBL/GenBank/DDBJ whole genome shotgun (WGS) entry which is preliminary data.</text>
</comment>
<dbReference type="GO" id="GO:0009279">
    <property type="term" value="C:cell outer membrane"/>
    <property type="evidence" value="ECO:0007669"/>
    <property type="project" value="UniProtKB-SubCell"/>
</dbReference>
<feature type="chain" id="PRO_5004563256" description="TonB-denpendent receptor" evidence="13">
    <location>
        <begin position="23"/>
        <end position="756"/>
    </location>
</feature>
<keyword evidence="4" id="KW-0410">Iron transport</keyword>
<dbReference type="InterPro" id="IPR039426">
    <property type="entry name" value="TonB-dep_rcpt-like"/>
</dbReference>
<sequence length="756" mass="81646">MRHHLLSIVSLVALAAPGAALGQVSNPGLSEGEMGSDIVVTARRREERLQDVPIAVTAVDSAALDSRGLDNVTQIGQIAPNIQFTPGQGGNSGGIAPFIRGVGENDFIITSDPAVGVYMDGVYVARTFGATTELLGIDRIEVLRGPQGTLFGKNTVGGAINIVSAIPGQQQRIEADLRYGSFNTVRGRVYAEMPLSGDWSLGVAALGEFGEGWQKVPSGENLGNRNVVAGKLSLHKSGPLDILLMVDGLHRRQHSAPHSMIAFTPTLLSTLQSTLIGPCCTVPGDIDRTDTTPSLSKDNTDAINAALTLTADLGGATLKSITAYRYVDALFGRDGDASSQVNYAGDIHDENAQQISQEFQLALDLGGRGSLLLGAFAYQEIARDNTRLVVADGLYDALVAAGLDPLDLGIPGVDPIPAVALDLNIDFRNRQKTRNLALFANGNYELTDKLSVELGARYTWERKNFSQAAIRIYSRQPLLAGTRSYSQEKSWDAFTPRASLSYKFRPDFLAYASYSRGFRSGGFNGRPTSLEEVGSYDPEHLTSYEAGLKMGFGRIATINFAIFRNEYRDQQILISTLSPSSGLIVVRNENAGRSRIQGIELEGTFRVSPQFTFTGALGLLDAKYKEYVSVINGVPTDVSSRKLKQAPDITANASAIYQTPLIDRLEGIFRVDAAYKSAVFVDTENTPLLRQPDHAIINASAEFRLTGSGFSIRAGVDNLTDKRIITAGYDASTSFGFTEAYYNPPRRYSITLAYRH</sequence>
<dbReference type="PATRIC" id="fig|1329909.3.peg.3135"/>
<dbReference type="InterPro" id="IPR036942">
    <property type="entry name" value="Beta-barrel_TonB_sf"/>
</dbReference>